<accession>A0ABN7V3T1</accession>
<organism evidence="2 3">
    <name type="scientific">Gigaspora margarita</name>
    <dbReference type="NCBI Taxonomy" id="4874"/>
    <lineage>
        <taxon>Eukaryota</taxon>
        <taxon>Fungi</taxon>
        <taxon>Fungi incertae sedis</taxon>
        <taxon>Mucoromycota</taxon>
        <taxon>Glomeromycotina</taxon>
        <taxon>Glomeromycetes</taxon>
        <taxon>Diversisporales</taxon>
        <taxon>Gigasporaceae</taxon>
        <taxon>Gigaspora</taxon>
    </lineage>
</organism>
<keyword evidence="3" id="KW-1185">Reference proteome</keyword>
<dbReference type="EMBL" id="CAJVQB010009142">
    <property type="protein sequence ID" value="CAG8727149.1"/>
    <property type="molecule type" value="Genomic_DNA"/>
</dbReference>
<gene>
    <name evidence="2" type="ORF">GMARGA_LOCUS14034</name>
</gene>
<evidence type="ECO:0000313" key="3">
    <source>
        <dbReference type="Proteomes" id="UP000789901"/>
    </source>
</evidence>
<sequence length="165" mass="18952">TSSTISNMSDSETYLRIRCLSTVVETETEKLVLTLLDVFGFFGGLFTLITTIFVILFGENKKNPWGIVQFISCCGIKQSIQNSLYDSFKGQIPFTDKGARLDCPPQQVEDRISALEQRHKALELFLQDYVVNVNILYDKNGENSKEERYKYSEIKEDEQITIKDR</sequence>
<evidence type="ECO:0000256" key="1">
    <source>
        <dbReference type="SAM" id="Phobius"/>
    </source>
</evidence>
<proteinExistence type="predicted"/>
<feature type="non-terminal residue" evidence="2">
    <location>
        <position position="1"/>
    </location>
</feature>
<protein>
    <submittedName>
        <fullName evidence="2">15853_t:CDS:1</fullName>
    </submittedName>
</protein>
<keyword evidence="1" id="KW-0812">Transmembrane</keyword>
<keyword evidence="1" id="KW-0472">Membrane</keyword>
<dbReference type="Proteomes" id="UP000789901">
    <property type="component" value="Unassembled WGS sequence"/>
</dbReference>
<name>A0ABN7V3T1_GIGMA</name>
<reference evidence="2 3" key="1">
    <citation type="submission" date="2021-06" db="EMBL/GenBank/DDBJ databases">
        <authorList>
            <person name="Kallberg Y."/>
            <person name="Tangrot J."/>
            <person name="Rosling A."/>
        </authorList>
    </citation>
    <scope>NUCLEOTIDE SEQUENCE [LARGE SCALE GENOMIC DNA]</scope>
    <source>
        <strain evidence="2 3">120-4 pot B 10/14</strain>
    </source>
</reference>
<comment type="caution">
    <text evidence="2">The sequence shown here is derived from an EMBL/GenBank/DDBJ whole genome shotgun (WGS) entry which is preliminary data.</text>
</comment>
<evidence type="ECO:0000313" key="2">
    <source>
        <dbReference type="EMBL" id="CAG8727149.1"/>
    </source>
</evidence>
<feature type="transmembrane region" description="Helical" evidence="1">
    <location>
        <begin position="38"/>
        <end position="57"/>
    </location>
</feature>
<keyword evidence="1" id="KW-1133">Transmembrane helix</keyword>